<name>A0AA35M568_9HYPO</name>
<feature type="region of interest" description="Disordered" evidence="1">
    <location>
        <begin position="1"/>
        <end position="20"/>
    </location>
</feature>
<organism evidence="2 3">
    <name type="scientific">Clonostachys chloroleuca</name>
    <dbReference type="NCBI Taxonomy" id="1926264"/>
    <lineage>
        <taxon>Eukaryota</taxon>
        <taxon>Fungi</taxon>
        <taxon>Dikarya</taxon>
        <taxon>Ascomycota</taxon>
        <taxon>Pezizomycotina</taxon>
        <taxon>Sordariomycetes</taxon>
        <taxon>Hypocreomycetidae</taxon>
        <taxon>Hypocreales</taxon>
        <taxon>Bionectriaceae</taxon>
        <taxon>Clonostachys</taxon>
    </lineage>
</organism>
<dbReference type="EMBL" id="CABFNP030001012">
    <property type="protein sequence ID" value="CAI6090365.1"/>
    <property type="molecule type" value="Genomic_DNA"/>
</dbReference>
<evidence type="ECO:0000313" key="3">
    <source>
        <dbReference type="Proteomes" id="UP001160390"/>
    </source>
</evidence>
<dbReference type="Proteomes" id="UP001160390">
    <property type="component" value="Unassembled WGS sequence"/>
</dbReference>
<gene>
    <name evidence="2" type="ORF">CCHLO57077_00001987</name>
</gene>
<evidence type="ECO:0000313" key="2">
    <source>
        <dbReference type="EMBL" id="CAI6090365.1"/>
    </source>
</evidence>
<accession>A0AA35M568</accession>
<sequence>MKSASGDAPPSQDSKPSSMQYTWMFEGNNAPTKQLDALLRAIAHHIFVIEHCRPPSLVCFLEPPTWLPANGNFVSDARDR</sequence>
<feature type="compositionally biased region" description="Polar residues" evidence="1">
    <location>
        <begin position="11"/>
        <end position="20"/>
    </location>
</feature>
<reference evidence="2" key="1">
    <citation type="submission" date="2023-01" db="EMBL/GenBank/DDBJ databases">
        <authorList>
            <person name="Piombo E."/>
        </authorList>
    </citation>
    <scope>NUCLEOTIDE SEQUENCE</scope>
</reference>
<protein>
    <submittedName>
        <fullName evidence="2">Uncharacterized protein</fullName>
    </submittedName>
</protein>
<evidence type="ECO:0000256" key="1">
    <source>
        <dbReference type="SAM" id="MobiDB-lite"/>
    </source>
</evidence>
<keyword evidence="3" id="KW-1185">Reference proteome</keyword>
<proteinExistence type="predicted"/>
<comment type="caution">
    <text evidence="2">The sequence shown here is derived from an EMBL/GenBank/DDBJ whole genome shotgun (WGS) entry which is preliminary data.</text>
</comment>
<dbReference type="AlphaFoldDB" id="A0AA35M568"/>